<proteinExistence type="predicted"/>
<evidence type="ECO:0000259" key="1">
    <source>
        <dbReference type="SMART" id="SM00478"/>
    </source>
</evidence>
<keyword evidence="2" id="KW-0378">Hydrolase</keyword>
<dbReference type="PANTHER" id="PTHR47203:SF1">
    <property type="entry name" value="HYPOTHETICAL BASE EXCISION DNA REPAIR PROTEIN (EUROFUNG)"/>
    <property type="match status" value="1"/>
</dbReference>
<dbReference type="GO" id="GO:0004519">
    <property type="term" value="F:endonuclease activity"/>
    <property type="evidence" value="ECO:0007669"/>
    <property type="project" value="UniProtKB-KW"/>
</dbReference>
<sequence>MDIRASQTQLEFGQVRNPPPRRAVHPGMTTAATTLTPEQKTWQNHLLLHEFYGPLPLEPRRPPMRELISTLLSHRTTHADEELAYARMLEEFGDWQGVLAAPTAALAHTIRTTRWPDTQAPRIQEILRRIQAEQGAFTLDFLADWPVEKGLAWLTDMPGIGLKTASLVLLFNFRKPVLPVDTHVHRVAQRVGMIGAKTSVDKAHQLLLAQLPKDAVVLLNFHKHNYWHGQHICFFAKPDCGRCPLKGFCTYYLEHYGPPTLEALAATPTHWQKSWGVLLH</sequence>
<name>A0ABP7NV70_9BACT</name>
<dbReference type="InterPro" id="IPR003265">
    <property type="entry name" value="HhH-GPD_domain"/>
</dbReference>
<evidence type="ECO:0000313" key="2">
    <source>
        <dbReference type="EMBL" id="GAA3954783.1"/>
    </source>
</evidence>
<evidence type="ECO:0000313" key="3">
    <source>
        <dbReference type="Proteomes" id="UP001499909"/>
    </source>
</evidence>
<reference evidence="3" key="1">
    <citation type="journal article" date="2019" name="Int. J. Syst. Evol. Microbiol.">
        <title>The Global Catalogue of Microorganisms (GCM) 10K type strain sequencing project: providing services to taxonomists for standard genome sequencing and annotation.</title>
        <authorList>
            <consortium name="The Broad Institute Genomics Platform"/>
            <consortium name="The Broad Institute Genome Sequencing Center for Infectious Disease"/>
            <person name="Wu L."/>
            <person name="Ma J."/>
        </authorList>
    </citation>
    <scope>NUCLEOTIDE SEQUENCE [LARGE SCALE GENOMIC DNA]</scope>
    <source>
        <strain evidence="3">JCM 17214</strain>
    </source>
</reference>
<dbReference type="PANTHER" id="PTHR47203">
    <property type="match status" value="1"/>
</dbReference>
<keyword evidence="2" id="KW-0255">Endonuclease</keyword>
<organism evidence="2 3">
    <name type="scientific">Hymenobacter algoricola</name>
    <dbReference type="NCBI Taxonomy" id="486267"/>
    <lineage>
        <taxon>Bacteria</taxon>
        <taxon>Pseudomonadati</taxon>
        <taxon>Bacteroidota</taxon>
        <taxon>Cytophagia</taxon>
        <taxon>Cytophagales</taxon>
        <taxon>Hymenobacteraceae</taxon>
        <taxon>Hymenobacter</taxon>
    </lineage>
</organism>
<gene>
    <name evidence="2" type="ORF">GCM10022406_40450</name>
</gene>
<dbReference type="EMBL" id="BAABDH010000113">
    <property type="protein sequence ID" value="GAA3954783.1"/>
    <property type="molecule type" value="Genomic_DNA"/>
</dbReference>
<dbReference type="Pfam" id="PF00730">
    <property type="entry name" value="HhH-GPD"/>
    <property type="match status" value="1"/>
</dbReference>
<keyword evidence="3" id="KW-1185">Reference proteome</keyword>
<dbReference type="Proteomes" id="UP001499909">
    <property type="component" value="Unassembled WGS sequence"/>
</dbReference>
<dbReference type="InterPro" id="IPR023170">
    <property type="entry name" value="HhH_base_excis_C"/>
</dbReference>
<dbReference type="SMART" id="SM00478">
    <property type="entry name" value="ENDO3c"/>
    <property type="match status" value="1"/>
</dbReference>
<dbReference type="InterPro" id="IPR011257">
    <property type="entry name" value="DNA_glycosylase"/>
</dbReference>
<accession>A0ABP7NV70</accession>
<dbReference type="CDD" id="cd00056">
    <property type="entry name" value="ENDO3c"/>
    <property type="match status" value="1"/>
</dbReference>
<dbReference type="Gene3D" id="1.10.1670.10">
    <property type="entry name" value="Helix-hairpin-Helix base-excision DNA repair enzymes (C-terminal)"/>
    <property type="match status" value="1"/>
</dbReference>
<dbReference type="SUPFAM" id="SSF48150">
    <property type="entry name" value="DNA-glycosylase"/>
    <property type="match status" value="1"/>
</dbReference>
<comment type="caution">
    <text evidence="2">The sequence shown here is derived from an EMBL/GenBank/DDBJ whole genome shotgun (WGS) entry which is preliminary data.</text>
</comment>
<feature type="domain" description="HhH-GPD" evidence="1">
    <location>
        <begin position="72"/>
        <end position="231"/>
    </location>
</feature>
<protein>
    <submittedName>
        <fullName evidence="2">Endonuclease III</fullName>
    </submittedName>
</protein>
<keyword evidence="2" id="KW-0540">Nuclease</keyword>
<dbReference type="Gene3D" id="1.10.340.30">
    <property type="entry name" value="Hypothetical protein, domain 2"/>
    <property type="match status" value="1"/>
</dbReference>